<dbReference type="Proteomes" id="UP001604277">
    <property type="component" value="Unassembled WGS sequence"/>
</dbReference>
<organism evidence="1 2">
    <name type="scientific">Forsythia ovata</name>
    <dbReference type="NCBI Taxonomy" id="205694"/>
    <lineage>
        <taxon>Eukaryota</taxon>
        <taxon>Viridiplantae</taxon>
        <taxon>Streptophyta</taxon>
        <taxon>Embryophyta</taxon>
        <taxon>Tracheophyta</taxon>
        <taxon>Spermatophyta</taxon>
        <taxon>Magnoliopsida</taxon>
        <taxon>eudicotyledons</taxon>
        <taxon>Gunneridae</taxon>
        <taxon>Pentapetalae</taxon>
        <taxon>asterids</taxon>
        <taxon>lamiids</taxon>
        <taxon>Lamiales</taxon>
        <taxon>Oleaceae</taxon>
        <taxon>Forsythieae</taxon>
        <taxon>Forsythia</taxon>
    </lineage>
</organism>
<keyword evidence="2" id="KW-1185">Reference proteome</keyword>
<evidence type="ECO:0000313" key="1">
    <source>
        <dbReference type="EMBL" id="KAL2546165.1"/>
    </source>
</evidence>
<accession>A0ABD1W912</accession>
<gene>
    <name evidence="1" type="ORF">Fot_15398</name>
</gene>
<protein>
    <submittedName>
        <fullName evidence="1">Uncharacterized protein</fullName>
    </submittedName>
</protein>
<dbReference type="EMBL" id="JBFOLJ010000004">
    <property type="protein sequence ID" value="KAL2546165.1"/>
    <property type="molecule type" value="Genomic_DNA"/>
</dbReference>
<name>A0ABD1W912_9LAMI</name>
<dbReference type="AlphaFoldDB" id="A0ABD1W912"/>
<sequence length="158" mass="17910">MVAKLEYREVLVRFKPLNANDITQNELGDWESINPPVKIVVDLAISEHSSHALSFWSLALSFGRRLKAALIFNISVNFHRIYAHTCGFQYEIFSSFFLLECYQGQSKTTKAQLWKQTFIYNKEASDIKPKSLGNLKGTSCLVNTYSGELCVAFSETNA</sequence>
<reference evidence="2" key="1">
    <citation type="submission" date="2024-07" db="EMBL/GenBank/DDBJ databases">
        <title>Two chromosome-level genome assemblies of Korean endemic species Abeliophyllum distichum and Forsythia ovata (Oleaceae).</title>
        <authorList>
            <person name="Jang H."/>
        </authorList>
    </citation>
    <scope>NUCLEOTIDE SEQUENCE [LARGE SCALE GENOMIC DNA]</scope>
</reference>
<evidence type="ECO:0000313" key="2">
    <source>
        <dbReference type="Proteomes" id="UP001604277"/>
    </source>
</evidence>
<proteinExistence type="predicted"/>
<comment type="caution">
    <text evidence="1">The sequence shown here is derived from an EMBL/GenBank/DDBJ whole genome shotgun (WGS) entry which is preliminary data.</text>
</comment>